<dbReference type="InterPro" id="IPR027443">
    <property type="entry name" value="IPNS-like_sf"/>
</dbReference>
<evidence type="ECO:0000256" key="4">
    <source>
        <dbReference type="ARBA" id="ARBA00023004"/>
    </source>
</evidence>
<evidence type="ECO:0000313" key="8">
    <source>
        <dbReference type="RefSeq" id="XP_021863111.1"/>
    </source>
</evidence>
<dbReference type="Gene3D" id="2.60.120.330">
    <property type="entry name" value="B-lactam Antibiotic, Isopenicillin N Synthase, Chain"/>
    <property type="match status" value="1"/>
</dbReference>
<reference evidence="8 9" key="2">
    <citation type="submission" date="2025-04" db="UniProtKB">
        <authorList>
            <consortium name="RefSeq"/>
        </authorList>
    </citation>
    <scope>IDENTIFICATION</scope>
</reference>
<proteinExistence type="inferred from homology"/>
<sequence>MGTISNYDRVKELKDFDETKMGVKGVVDSGVETVPKIFIRPSDELLEELKTPCVNLQVPVINFEGIGEKDRYNEVVKEVLDASEKWGFFQVVNHGIPLKVLDNMLQGNQMFHEQDADIKKKFYTRDMAKQVLYQSNYDLYTSKAANWRDTLVVDTSNSGPLDPTELPEICRDAMLEYVDHVLKLSDLLLELLSLGLGLKPDYLKEMECSKGWTLINHYYPACPAPELTLGSSKHADPTFLTVLLQDQIGGLQVIHKNQWVDVQPIPGALVVNIGEILQIMSNHKLKSVYHRVTSNKVGPRISSAFFLKGALSSPKLYGSIKELSEENPVMYREFTLGEFNANFFSRPLDESGFEYLKVSNHGDGKLKEILEV</sequence>
<dbReference type="GO" id="GO:0046872">
    <property type="term" value="F:metal ion binding"/>
    <property type="evidence" value="ECO:0007669"/>
    <property type="project" value="UniProtKB-KW"/>
</dbReference>
<comment type="similarity">
    <text evidence="1 5">Belongs to the iron/ascorbate-dependent oxidoreductase family.</text>
</comment>
<feature type="domain" description="Fe2OG dioxygenase" evidence="6">
    <location>
        <begin position="204"/>
        <end position="309"/>
    </location>
</feature>
<keyword evidence="7" id="KW-1185">Reference proteome</keyword>
<dbReference type="InterPro" id="IPR005123">
    <property type="entry name" value="Oxoglu/Fe-dep_dioxygenase_dom"/>
</dbReference>
<evidence type="ECO:0000256" key="5">
    <source>
        <dbReference type="RuleBase" id="RU003682"/>
    </source>
</evidence>
<organism evidence="7 9">
    <name type="scientific">Spinacia oleracea</name>
    <name type="common">Spinach</name>
    <dbReference type="NCBI Taxonomy" id="3562"/>
    <lineage>
        <taxon>Eukaryota</taxon>
        <taxon>Viridiplantae</taxon>
        <taxon>Streptophyta</taxon>
        <taxon>Embryophyta</taxon>
        <taxon>Tracheophyta</taxon>
        <taxon>Spermatophyta</taxon>
        <taxon>Magnoliopsida</taxon>
        <taxon>eudicotyledons</taxon>
        <taxon>Gunneridae</taxon>
        <taxon>Pentapetalae</taxon>
        <taxon>Caryophyllales</taxon>
        <taxon>Chenopodiaceae</taxon>
        <taxon>Chenopodioideae</taxon>
        <taxon>Anserineae</taxon>
        <taxon>Spinacia</taxon>
    </lineage>
</organism>
<dbReference type="Pfam" id="PF03171">
    <property type="entry name" value="2OG-FeII_Oxy"/>
    <property type="match status" value="1"/>
</dbReference>
<keyword evidence="2 5" id="KW-0479">Metal-binding</keyword>
<dbReference type="InterPro" id="IPR026992">
    <property type="entry name" value="DIOX_N"/>
</dbReference>
<evidence type="ECO:0000259" key="6">
    <source>
        <dbReference type="PROSITE" id="PS51471"/>
    </source>
</evidence>
<evidence type="ECO:0000256" key="2">
    <source>
        <dbReference type="ARBA" id="ARBA00022723"/>
    </source>
</evidence>
<dbReference type="OrthoDB" id="288590at2759"/>
<gene>
    <name evidence="8 9 10" type="primary">LOC110801995</name>
</gene>
<dbReference type="GeneID" id="110801995"/>
<dbReference type="Proteomes" id="UP000813463">
    <property type="component" value="Chromosome 3"/>
</dbReference>
<dbReference type="InterPro" id="IPR044861">
    <property type="entry name" value="IPNS-like_FE2OG_OXY"/>
</dbReference>
<dbReference type="PANTHER" id="PTHR10209:SF429">
    <property type="entry name" value="1-AMINOCYCLOPROPANE-1-CARBOXYLATE OXIDASE HOMOLOG 1-LIKE"/>
    <property type="match status" value="1"/>
</dbReference>
<evidence type="ECO:0000256" key="3">
    <source>
        <dbReference type="ARBA" id="ARBA00023002"/>
    </source>
</evidence>
<dbReference type="FunFam" id="2.60.120.330:FF:000005">
    <property type="entry name" value="1-aminocyclopropane-1-carboxylate oxidase homolog 1"/>
    <property type="match status" value="1"/>
</dbReference>
<dbReference type="KEGG" id="soe:110801995"/>
<evidence type="ECO:0000256" key="1">
    <source>
        <dbReference type="ARBA" id="ARBA00008056"/>
    </source>
</evidence>
<protein>
    <submittedName>
        <fullName evidence="8 9">1-aminocyclopropane-1-carboxylate oxidase homolog 1-like</fullName>
    </submittedName>
</protein>
<dbReference type="RefSeq" id="XP_021863112.1">
    <property type="nucleotide sequence ID" value="XM_022007420.1"/>
</dbReference>
<keyword evidence="4 5" id="KW-0408">Iron</keyword>
<dbReference type="PANTHER" id="PTHR10209">
    <property type="entry name" value="OXIDOREDUCTASE, 2OG-FE II OXYGENASE FAMILY PROTEIN"/>
    <property type="match status" value="1"/>
</dbReference>
<dbReference type="GO" id="GO:0051213">
    <property type="term" value="F:dioxygenase activity"/>
    <property type="evidence" value="ECO:0007669"/>
    <property type="project" value="UniProtKB-ARBA"/>
</dbReference>
<evidence type="ECO:0000313" key="10">
    <source>
        <dbReference type="RefSeq" id="XP_021863113.1"/>
    </source>
</evidence>
<dbReference type="RefSeq" id="XP_021863111.1">
    <property type="nucleotide sequence ID" value="XM_022007419.1"/>
</dbReference>
<evidence type="ECO:0000313" key="7">
    <source>
        <dbReference type="Proteomes" id="UP000813463"/>
    </source>
</evidence>
<keyword evidence="3 5" id="KW-0560">Oxidoreductase</keyword>
<evidence type="ECO:0000313" key="9">
    <source>
        <dbReference type="RefSeq" id="XP_021863112.1"/>
    </source>
</evidence>
<dbReference type="PROSITE" id="PS51471">
    <property type="entry name" value="FE2OG_OXY"/>
    <property type="match status" value="1"/>
</dbReference>
<accession>A0A9R0J7Y9</accession>
<name>A0A9R0J7Y9_SPIOL</name>
<dbReference type="RefSeq" id="XP_021863113.1">
    <property type="nucleotide sequence ID" value="XM_022007421.1"/>
</dbReference>
<dbReference type="SUPFAM" id="SSF51197">
    <property type="entry name" value="Clavaminate synthase-like"/>
    <property type="match status" value="1"/>
</dbReference>
<reference evidence="7" key="1">
    <citation type="journal article" date="2021" name="Nat. Commun.">
        <title>Genomic analyses provide insights into spinach domestication and the genetic basis of agronomic traits.</title>
        <authorList>
            <person name="Cai X."/>
            <person name="Sun X."/>
            <person name="Xu C."/>
            <person name="Sun H."/>
            <person name="Wang X."/>
            <person name="Ge C."/>
            <person name="Zhang Z."/>
            <person name="Wang Q."/>
            <person name="Fei Z."/>
            <person name="Jiao C."/>
            <person name="Wang Q."/>
        </authorList>
    </citation>
    <scope>NUCLEOTIDE SEQUENCE [LARGE SCALE GENOMIC DNA]</scope>
    <source>
        <strain evidence="7">cv. Varoflay</strain>
    </source>
</reference>
<dbReference type="AlphaFoldDB" id="A0A9R0J7Y9"/>
<dbReference type="Pfam" id="PF14226">
    <property type="entry name" value="DIOX_N"/>
    <property type="match status" value="1"/>
</dbReference>